<protein>
    <submittedName>
        <fullName evidence="1">BZIP transcription factor 53</fullName>
    </submittedName>
</protein>
<sequence>MASTKQLVSPGSDEDLRYAGVDERKRKRMISNRESARRSRMKKQQHLDGLISQVTQLQNGNKLIEQKVNKVDNMYIKLVSQNNVLRAQLVELTDRLCSLNSVLRVAEEVSGFAIDIPEIPDTLLEPWQLPCPVQTVAASANMFQC</sequence>
<dbReference type="EMBL" id="CM045768">
    <property type="protein sequence ID" value="KAI7982285.1"/>
    <property type="molecule type" value="Genomic_DNA"/>
</dbReference>
<comment type="caution">
    <text evidence="1">The sequence shown here is derived from an EMBL/GenBank/DDBJ whole genome shotgun (WGS) entry which is preliminary data.</text>
</comment>
<keyword evidence="2" id="KW-1185">Reference proteome</keyword>
<dbReference type="Proteomes" id="UP001060215">
    <property type="component" value="Chromosome 11"/>
</dbReference>
<evidence type="ECO:0000313" key="1">
    <source>
        <dbReference type="EMBL" id="KAI7982285.1"/>
    </source>
</evidence>
<evidence type="ECO:0000313" key="2">
    <source>
        <dbReference type="Proteomes" id="UP001060215"/>
    </source>
</evidence>
<accession>A0ACC0F183</accession>
<organism evidence="1 2">
    <name type="scientific">Camellia lanceoleosa</name>
    <dbReference type="NCBI Taxonomy" id="1840588"/>
    <lineage>
        <taxon>Eukaryota</taxon>
        <taxon>Viridiplantae</taxon>
        <taxon>Streptophyta</taxon>
        <taxon>Embryophyta</taxon>
        <taxon>Tracheophyta</taxon>
        <taxon>Spermatophyta</taxon>
        <taxon>Magnoliopsida</taxon>
        <taxon>eudicotyledons</taxon>
        <taxon>Gunneridae</taxon>
        <taxon>Pentapetalae</taxon>
        <taxon>asterids</taxon>
        <taxon>Ericales</taxon>
        <taxon>Theaceae</taxon>
        <taxon>Camellia</taxon>
    </lineage>
</organism>
<name>A0ACC0F183_9ERIC</name>
<reference evidence="1 2" key="1">
    <citation type="journal article" date="2022" name="Plant J.">
        <title>Chromosome-level genome of Camellia lanceoleosa provides a valuable resource for understanding genome evolution and self-incompatibility.</title>
        <authorList>
            <person name="Gong W."/>
            <person name="Xiao S."/>
            <person name="Wang L."/>
            <person name="Liao Z."/>
            <person name="Chang Y."/>
            <person name="Mo W."/>
            <person name="Hu G."/>
            <person name="Li W."/>
            <person name="Zhao G."/>
            <person name="Zhu H."/>
            <person name="Hu X."/>
            <person name="Ji K."/>
            <person name="Xiang X."/>
            <person name="Song Q."/>
            <person name="Yuan D."/>
            <person name="Jin S."/>
            <person name="Zhang L."/>
        </authorList>
    </citation>
    <scope>NUCLEOTIDE SEQUENCE [LARGE SCALE GENOMIC DNA]</scope>
    <source>
        <strain evidence="1">SQ_2022a</strain>
    </source>
</reference>
<proteinExistence type="predicted"/>
<gene>
    <name evidence="1" type="ORF">LOK49_LG15G00120</name>
</gene>